<evidence type="ECO:0000256" key="1">
    <source>
        <dbReference type="ARBA" id="ARBA00022490"/>
    </source>
</evidence>
<name>A0A257LWR6_UNCW3</name>
<evidence type="ECO:0000256" key="3">
    <source>
        <dbReference type="ARBA" id="ARBA00022603"/>
    </source>
</evidence>
<dbReference type="GO" id="GO:0000179">
    <property type="term" value="F:rRNA (adenine-N6,N6-)-dimethyltransferase activity"/>
    <property type="evidence" value="ECO:0007669"/>
    <property type="project" value="UniProtKB-UniRule"/>
</dbReference>
<dbReference type="InterPro" id="IPR020596">
    <property type="entry name" value="rRNA_Ade_Mease_Trfase_CS"/>
</dbReference>
<evidence type="ECO:0000256" key="7">
    <source>
        <dbReference type="PROSITE-ProRule" id="PRU01026"/>
    </source>
</evidence>
<dbReference type="SMART" id="SM00650">
    <property type="entry name" value="rADc"/>
    <property type="match status" value="1"/>
</dbReference>
<accession>A0A257LWR6</accession>
<dbReference type="InterPro" id="IPR029063">
    <property type="entry name" value="SAM-dependent_MTases_sf"/>
</dbReference>
<evidence type="ECO:0000256" key="6">
    <source>
        <dbReference type="ARBA" id="ARBA00022884"/>
    </source>
</evidence>
<keyword evidence="1" id="KW-0963">Cytoplasm</keyword>
<feature type="binding site" evidence="7">
    <location>
        <position position="30"/>
    </location>
    <ligand>
        <name>S-adenosyl-L-methionine</name>
        <dbReference type="ChEBI" id="CHEBI:59789"/>
    </ligand>
</feature>
<dbReference type="GO" id="GO:0003723">
    <property type="term" value="F:RNA binding"/>
    <property type="evidence" value="ECO:0007669"/>
    <property type="project" value="UniProtKB-UniRule"/>
</dbReference>
<feature type="binding site" evidence="7">
    <location>
        <position position="6"/>
    </location>
    <ligand>
        <name>S-adenosyl-L-methionine</name>
        <dbReference type="ChEBI" id="CHEBI:59789"/>
    </ligand>
</feature>
<dbReference type="InterPro" id="IPR011530">
    <property type="entry name" value="rRNA_adenine_dimethylase"/>
</dbReference>
<dbReference type="InterPro" id="IPR001737">
    <property type="entry name" value="KsgA/Erm"/>
</dbReference>
<keyword evidence="3 7" id="KW-0489">Methyltransferase</keyword>
<dbReference type="InterPro" id="IPR023165">
    <property type="entry name" value="rRNA_Ade_diMease-like_C"/>
</dbReference>
<reference evidence="10" key="1">
    <citation type="submission" date="2017-07" db="EMBL/GenBank/DDBJ databases">
        <title>Novel pathways for hydrocarbon cycling and metabolic interdependencies in hydrothermal sediment communities.</title>
        <authorList>
            <person name="Dombrowski N."/>
            <person name="Seitz K."/>
            <person name="Teske A."/>
            <person name="Baker B."/>
        </authorList>
    </citation>
    <scope>NUCLEOTIDE SEQUENCE [LARGE SCALE GENOMIC DNA]</scope>
</reference>
<dbReference type="PROSITE" id="PS51689">
    <property type="entry name" value="SAM_RNA_A_N6_MT"/>
    <property type="match status" value="1"/>
</dbReference>
<dbReference type="Proteomes" id="UP000216312">
    <property type="component" value="Unassembled WGS sequence"/>
</dbReference>
<gene>
    <name evidence="9" type="primary">rsmA</name>
    <name evidence="9" type="ORF">CGW93_01165</name>
</gene>
<dbReference type="SUPFAM" id="SSF53335">
    <property type="entry name" value="S-adenosyl-L-methionine-dependent methyltransferases"/>
    <property type="match status" value="1"/>
</dbReference>
<keyword evidence="2" id="KW-0698">rRNA processing</keyword>
<comment type="caution">
    <text evidence="7">Lacks conserved residue(s) required for the propagation of feature annotation.</text>
</comment>
<keyword evidence="4 7" id="KW-0808">Transferase</keyword>
<dbReference type="AlphaFoldDB" id="A0A257LWR6"/>
<protein>
    <submittedName>
        <fullName evidence="9">Ribosomal RNA small subunit methyltransferase A</fullName>
    </submittedName>
</protein>
<comment type="caution">
    <text evidence="9">The sequence shown here is derived from an EMBL/GenBank/DDBJ whole genome shotgun (WGS) entry which is preliminary data.</text>
</comment>
<evidence type="ECO:0000256" key="2">
    <source>
        <dbReference type="ARBA" id="ARBA00022552"/>
    </source>
</evidence>
<comment type="similarity">
    <text evidence="7">Belongs to the class I-like SAM-binding methyltransferase superfamily. rRNA adenine N(6)-methyltransferase family.</text>
</comment>
<evidence type="ECO:0000256" key="4">
    <source>
        <dbReference type="ARBA" id="ARBA00022679"/>
    </source>
</evidence>
<dbReference type="Pfam" id="PF00398">
    <property type="entry name" value="RrnaAD"/>
    <property type="match status" value="1"/>
</dbReference>
<dbReference type="PROSITE" id="PS01131">
    <property type="entry name" value="RRNA_A_DIMETH"/>
    <property type="match status" value="1"/>
</dbReference>
<feature type="binding site" evidence="7">
    <location>
        <position position="51"/>
    </location>
    <ligand>
        <name>S-adenosyl-L-methionine</name>
        <dbReference type="ChEBI" id="CHEBI:59789"/>
    </ligand>
</feature>
<dbReference type="PANTHER" id="PTHR11727:SF7">
    <property type="entry name" value="DIMETHYLADENOSINE TRANSFERASE-RELATED"/>
    <property type="match status" value="1"/>
</dbReference>
<feature type="binding site" evidence="7">
    <location>
        <position position="95"/>
    </location>
    <ligand>
        <name>S-adenosyl-L-methionine</name>
        <dbReference type="ChEBI" id="CHEBI:59789"/>
    </ligand>
</feature>
<dbReference type="InterPro" id="IPR020598">
    <property type="entry name" value="rRNA_Ade_methylase_Trfase_N"/>
</dbReference>
<dbReference type="Gene3D" id="1.10.8.100">
    <property type="entry name" value="Ribosomal RNA adenine dimethylase-like, domain 2"/>
    <property type="match status" value="1"/>
</dbReference>
<dbReference type="EMBL" id="NMUJ01000007">
    <property type="protein sequence ID" value="OYV03406.1"/>
    <property type="molecule type" value="Genomic_DNA"/>
</dbReference>
<feature type="binding site" evidence="7">
    <location>
        <position position="75"/>
    </location>
    <ligand>
        <name>S-adenosyl-L-methionine</name>
        <dbReference type="ChEBI" id="CHEBI:59789"/>
    </ligand>
</feature>
<sequence>MGQTFLLDETIAQNIAIIAVVTNKVAIEVGPGLGILTNYLLPKVEHLILVERDPLLAGYLKRTLTASNYTLITADILKQHIPRLYKKGKVKIVSNLPYSIISPFLRWLIHEKNYIEDVTLMLPQDVVDKLLATPGTKKYSALTVIYGVSTHITRCFVVPPHVFYPRPKIFSEVIKIEFNELDLPRGFIKFVEHGFTARRKKLKNIFTQYKFDNSGDKRPDQLTPDEWLTIYSRLSRYDNH</sequence>
<evidence type="ECO:0000259" key="8">
    <source>
        <dbReference type="SMART" id="SM00650"/>
    </source>
</evidence>
<dbReference type="NCBIfam" id="TIGR00755">
    <property type="entry name" value="ksgA"/>
    <property type="match status" value="1"/>
</dbReference>
<dbReference type="Gene3D" id="3.40.50.150">
    <property type="entry name" value="Vaccinia Virus protein VP39"/>
    <property type="match status" value="1"/>
</dbReference>
<dbReference type="PANTHER" id="PTHR11727">
    <property type="entry name" value="DIMETHYLADENOSINE TRANSFERASE"/>
    <property type="match status" value="1"/>
</dbReference>
<evidence type="ECO:0000313" key="10">
    <source>
        <dbReference type="Proteomes" id="UP000216312"/>
    </source>
</evidence>
<dbReference type="GO" id="GO:0005829">
    <property type="term" value="C:cytosol"/>
    <property type="evidence" value="ECO:0007669"/>
    <property type="project" value="TreeGrafter"/>
</dbReference>
<evidence type="ECO:0000313" key="9">
    <source>
        <dbReference type="EMBL" id="OYV03406.1"/>
    </source>
</evidence>
<keyword evidence="5 7" id="KW-0949">S-adenosyl-L-methionine</keyword>
<keyword evidence="6 7" id="KW-0694">RNA-binding</keyword>
<organism evidence="9 10">
    <name type="scientific">candidate division WOR-3 bacterium 4484_18</name>
    <dbReference type="NCBI Taxonomy" id="2020626"/>
    <lineage>
        <taxon>Bacteria</taxon>
        <taxon>Bacteria division WOR-3</taxon>
    </lineage>
</organism>
<feature type="domain" description="Ribosomal RNA adenine methylase transferase N-terminal" evidence="8">
    <location>
        <begin position="11"/>
        <end position="180"/>
    </location>
</feature>
<evidence type="ECO:0000256" key="5">
    <source>
        <dbReference type="ARBA" id="ARBA00022691"/>
    </source>
</evidence>
<proteinExistence type="inferred from homology"/>